<protein>
    <submittedName>
        <fullName evidence="1">Uncharacterized protein</fullName>
    </submittedName>
</protein>
<reference evidence="1" key="1">
    <citation type="submission" date="2018-04" db="EMBL/GenBank/DDBJ databases">
        <title>WGS assembly of Panicum hallii.</title>
        <authorList>
            <person name="Lovell J."/>
            <person name="Jenkins J."/>
            <person name="Lowry D."/>
            <person name="Mamidi S."/>
            <person name="Sreedasyam A."/>
            <person name="Weng X."/>
            <person name="Barry K."/>
            <person name="Bonette J."/>
            <person name="Campitelli B."/>
            <person name="Daum C."/>
            <person name="Gordon S."/>
            <person name="Gould B."/>
            <person name="Lipzen A."/>
            <person name="Macqueen A."/>
            <person name="Palacio-Mejia J."/>
            <person name="Plott C."/>
            <person name="Shakirov E."/>
            <person name="Shu S."/>
            <person name="Yoshinaga Y."/>
            <person name="Zane M."/>
            <person name="Rokhsar D."/>
            <person name="Grimwood J."/>
            <person name="Schmutz J."/>
            <person name="Juenger T."/>
        </authorList>
    </citation>
    <scope>NUCLEOTIDE SEQUENCE [LARGE SCALE GENOMIC DNA]</scope>
    <source>
        <strain evidence="1">FIL2</strain>
    </source>
</reference>
<dbReference type="AlphaFoldDB" id="A0A2T8I3G7"/>
<dbReference type="Proteomes" id="UP000243499">
    <property type="component" value="Chromosome 9"/>
</dbReference>
<dbReference type="Gramene" id="PVH32182">
    <property type="protein sequence ID" value="PVH32182"/>
    <property type="gene ID" value="PAHAL_9G340900"/>
</dbReference>
<dbReference type="EMBL" id="CM008054">
    <property type="protein sequence ID" value="PVH32182.1"/>
    <property type="molecule type" value="Genomic_DNA"/>
</dbReference>
<proteinExistence type="predicted"/>
<accession>A0A2T8I3G7</accession>
<organism evidence="1">
    <name type="scientific">Panicum hallii</name>
    <dbReference type="NCBI Taxonomy" id="206008"/>
    <lineage>
        <taxon>Eukaryota</taxon>
        <taxon>Viridiplantae</taxon>
        <taxon>Streptophyta</taxon>
        <taxon>Embryophyta</taxon>
        <taxon>Tracheophyta</taxon>
        <taxon>Spermatophyta</taxon>
        <taxon>Magnoliopsida</taxon>
        <taxon>Liliopsida</taxon>
        <taxon>Poales</taxon>
        <taxon>Poaceae</taxon>
        <taxon>PACMAD clade</taxon>
        <taxon>Panicoideae</taxon>
        <taxon>Panicodae</taxon>
        <taxon>Paniceae</taxon>
        <taxon>Panicinae</taxon>
        <taxon>Panicum</taxon>
        <taxon>Panicum sect. Panicum</taxon>
    </lineage>
</organism>
<sequence length="140" mass="16182">MILQFFVVLNWSCRNWTIILWICVPTLRGSFSFRAQNSFLLHLLLPSRAWNATKLYEKNRKSHISSPLRLKTLSLSLLTKGGIKVSPPNDIWLTKLIFLPTVLLTLQLSLPPLYNPLLIFFISKFPLVVHHKMKLCPGKE</sequence>
<evidence type="ECO:0000313" key="1">
    <source>
        <dbReference type="EMBL" id="PVH32182.1"/>
    </source>
</evidence>
<name>A0A2T8I3G7_9POAL</name>
<gene>
    <name evidence="1" type="ORF">PAHAL_9G340900</name>
</gene>